<dbReference type="Proteomes" id="UP000564496">
    <property type="component" value="Unassembled WGS sequence"/>
</dbReference>
<evidence type="ECO:0000313" key="1">
    <source>
        <dbReference type="EMBL" id="NYI79874.1"/>
    </source>
</evidence>
<accession>A0A7Z0DQE6</accession>
<name>A0A7Z0DQE6_9ACTN</name>
<reference evidence="1 2" key="1">
    <citation type="submission" date="2020-07" db="EMBL/GenBank/DDBJ databases">
        <title>Sequencing the genomes of 1000 actinobacteria strains.</title>
        <authorList>
            <person name="Klenk H.-P."/>
        </authorList>
    </citation>
    <scope>NUCLEOTIDE SEQUENCE [LARGE SCALE GENOMIC DNA]</scope>
    <source>
        <strain evidence="1 2">DSM 26487</strain>
    </source>
</reference>
<dbReference type="EMBL" id="JACBZR010000001">
    <property type="protein sequence ID" value="NYI79874.1"/>
    <property type="molecule type" value="Genomic_DNA"/>
</dbReference>
<keyword evidence="2" id="KW-1185">Reference proteome</keyword>
<organism evidence="1 2">
    <name type="scientific">Nocardioides panzhihuensis</name>
    <dbReference type="NCBI Taxonomy" id="860243"/>
    <lineage>
        <taxon>Bacteria</taxon>
        <taxon>Bacillati</taxon>
        <taxon>Actinomycetota</taxon>
        <taxon>Actinomycetes</taxon>
        <taxon>Propionibacteriales</taxon>
        <taxon>Nocardioidaceae</taxon>
        <taxon>Nocardioides</taxon>
    </lineage>
</organism>
<dbReference type="AlphaFoldDB" id="A0A7Z0DQE6"/>
<comment type="caution">
    <text evidence="1">The sequence shown here is derived from an EMBL/GenBank/DDBJ whole genome shotgun (WGS) entry which is preliminary data.</text>
</comment>
<protein>
    <submittedName>
        <fullName evidence="1">Uncharacterized protein</fullName>
    </submittedName>
</protein>
<sequence length="30" mass="3505">MTWTFINDMASPKQIDELVNQVMPSFKFEG</sequence>
<gene>
    <name evidence="1" type="ORF">BJ988_004522</name>
</gene>
<evidence type="ECO:0000313" key="2">
    <source>
        <dbReference type="Proteomes" id="UP000564496"/>
    </source>
</evidence>
<proteinExistence type="predicted"/>